<gene>
    <name evidence="2" type="ORF">D2962_12885</name>
</gene>
<evidence type="ECO:0000313" key="2">
    <source>
        <dbReference type="EMBL" id="AYO31373.1"/>
    </source>
</evidence>
<dbReference type="SUPFAM" id="SSF89550">
    <property type="entry name" value="PHP domain-like"/>
    <property type="match status" value="1"/>
</dbReference>
<accession>A0A3G2R7J3</accession>
<dbReference type="SMART" id="SM00481">
    <property type="entry name" value="POLIIIAc"/>
    <property type="match status" value="1"/>
</dbReference>
<dbReference type="GO" id="GO:0004534">
    <property type="term" value="F:5'-3' RNA exonuclease activity"/>
    <property type="evidence" value="ECO:0007669"/>
    <property type="project" value="TreeGrafter"/>
</dbReference>
<dbReference type="InterPro" id="IPR016195">
    <property type="entry name" value="Pol/histidinol_Pase-like"/>
</dbReference>
<reference evidence="2 3" key="1">
    <citation type="submission" date="2018-10" db="EMBL/GenBank/DDBJ databases">
        <authorList>
            <person name="Zhang X."/>
        </authorList>
    </citation>
    <scope>NUCLEOTIDE SEQUENCE [LARGE SCALE GENOMIC DNA]</scope>
    <source>
        <strain evidence="2 3">SK-G1</strain>
    </source>
</reference>
<dbReference type="PANTHER" id="PTHR42924">
    <property type="entry name" value="EXONUCLEASE"/>
    <property type="match status" value="1"/>
</dbReference>
<dbReference type="EMBL" id="CP033169">
    <property type="protein sequence ID" value="AYO31373.1"/>
    <property type="molecule type" value="Genomic_DNA"/>
</dbReference>
<name>A0A3G2R7J3_9FIRM</name>
<evidence type="ECO:0000259" key="1">
    <source>
        <dbReference type="SMART" id="SM00481"/>
    </source>
</evidence>
<dbReference type="Gene3D" id="1.10.150.650">
    <property type="match status" value="1"/>
</dbReference>
<protein>
    <submittedName>
        <fullName evidence="2">PHP domain-containing protein</fullName>
    </submittedName>
</protein>
<dbReference type="Pfam" id="PF02811">
    <property type="entry name" value="PHP"/>
    <property type="match status" value="1"/>
</dbReference>
<dbReference type="CDD" id="cd07438">
    <property type="entry name" value="PHP_HisPPase_AMP"/>
    <property type="match status" value="1"/>
</dbReference>
<dbReference type="AlphaFoldDB" id="A0A3G2R7J3"/>
<dbReference type="GO" id="GO:0035312">
    <property type="term" value="F:5'-3' DNA exonuclease activity"/>
    <property type="evidence" value="ECO:0007669"/>
    <property type="project" value="TreeGrafter"/>
</dbReference>
<keyword evidence="3" id="KW-1185">Reference proteome</keyword>
<feature type="domain" description="Polymerase/histidinol phosphatase N-terminal" evidence="1">
    <location>
        <begin position="8"/>
        <end position="73"/>
    </location>
</feature>
<sequence>MLKVKKMIDLHIHTTASDGSFSPWEIMDKAEKLGLKAIAITDHESVDGIPEAMKAAEGKNIKVIPGVEIEAFVDIEGENTNTVIHILGYNVNWKNPEFNNALNEMITARTEVTRRMVALLANSGLDVGWDEVAAVAGNRRWIGINHILECMLKKGYFASRKQAMKGYLQYFVYGKIAYVPFPAVSAKEAINIIKEAGGIPVLAHPGLYHSDDLIPQLVKDGIKGIEVYYAGHIRKDISKFEELATKYGLITTGGSDYHGIFHEWELGLGEVKVPEYTVKKLLDLF</sequence>
<organism evidence="2 3">
    <name type="scientific">Biomaibacter acetigenes</name>
    <dbReference type="NCBI Taxonomy" id="2316383"/>
    <lineage>
        <taxon>Bacteria</taxon>
        <taxon>Bacillati</taxon>
        <taxon>Bacillota</taxon>
        <taxon>Clostridia</taxon>
        <taxon>Thermosediminibacterales</taxon>
        <taxon>Tepidanaerobacteraceae</taxon>
        <taxon>Biomaibacter</taxon>
    </lineage>
</organism>
<dbReference type="InterPro" id="IPR052018">
    <property type="entry name" value="PHP_domain"/>
</dbReference>
<dbReference type="Gene3D" id="3.20.20.140">
    <property type="entry name" value="Metal-dependent hydrolases"/>
    <property type="match status" value="1"/>
</dbReference>
<dbReference type="PANTHER" id="PTHR42924:SF3">
    <property type="entry name" value="POLYMERASE_HISTIDINOL PHOSPHATASE N-TERMINAL DOMAIN-CONTAINING PROTEIN"/>
    <property type="match status" value="1"/>
</dbReference>
<evidence type="ECO:0000313" key="3">
    <source>
        <dbReference type="Proteomes" id="UP000280960"/>
    </source>
</evidence>
<dbReference type="KEGG" id="bacg:D2962_12885"/>
<dbReference type="Proteomes" id="UP000280960">
    <property type="component" value="Chromosome"/>
</dbReference>
<proteinExistence type="predicted"/>
<dbReference type="InterPro" id="IPR004013">
    <property type="entry name" value="PHP_dom"/>
</dbReference>
<dbReference type="InterPro" id="IPR003141">
    <property type="entry name" value="Pol/His_phosphatase_N"/>
</dbReference>